<gene>
    <name evidence="6" type="primary">fruR</name>
    <name evidence="6" type="ORF">JCM17207_22900</name>
</gene>
<dbReference type="AlphaFoldDB" id="A0AA37J0P6"/>
<dbReference type="Gene3D" id="3.40.50.1360">
    <property type="match status" value="1"/>
</dbReference>
<dbReference type="SMART" id="SM00420">
    <property type="entry name" value="HTH_DEOR"/>
    <property type="match status" value="1"/>
</dbReference>
<dbReference type="PROSITE" id="PS00894">
    <property type="entry name" value="HTH_DEOR_1"/>
    <property type="match status" value="1"/>
</dbReference>
<keyword evidence="1" id="KW-0805">Transcription regulation</keyword>
<evidence type="ECO:0000256" key="4">
    <source>
        <dbReference type="SAM" id="MobiDB-lite"/>
    </source>
</evidence>
<dbReference type="Pfam" id="PF08220">
    <property type="entry name" value="HTH_DeoR"/>
    <property type="match status" value="1"/>
</dbReference>
<dbReference type="InterPro" id="IPR018356">
    <property type="entry name" value="Tscrpt_reg_HTH_DeoR_CS"/>
</dbReference>
<evidence type="ECO:0000313" key="7">
    <source>
        <dbReference type="Proteomes" id="UP001055185"/>
    </source>
</evidence>
<evidence type="ECO:0000259" key="5">
    <source>
        <dbReference type="PROSITE" id="PS51000"/>
    </source>
</evidence>
<sequence length="265" mass="29034">MLAEERFDNILKLLAQRRSVTVQELCDALDASESTIRRDLVLLHQQGRLNRVHGGATLPDSAFLTEEPTMTAKEQQAVAQKQSIGRMAAGFVQASDFVFVDAGSTTLQLVQALQGPALQATFVTNGIAHARLLAQKGCRVYVLGGEIRPNTEAIVGAAAMSSVRHYNFTKAFMGANGVSLDRGFTTPDVEEAALKELVISRTRESWFLVDDSKFGKLYPAVICELTDAAIVTNQLTNEKYRRHVLIKESSPEGEDARAPEKENEL</sequence>
<dbReference type="PRINTS" id="PR00037">
    <property type="entry name" value="HTHLACR"/>
</dbReference>
<dbReference type="GO" id="GO:0003677">
    <property type="term" value="F:DNA binding"/>
    <property type="evidence" value="ECO:0007669"/>
    <property type="project" value="UniProtKB-KW"/>
</dbReference>
<keyword evidence="3" id="KW-0804">Transcription</keyword>
<feature type="region of interest" description="Disordered" evidence="4">
    <location>
        <begin position="246"/>
        <end position="265"/>
    </location>
</feature>
<dbReference type="InterPro" id="IPR037171">
    <property type="entry name" value="NagB/RpiA_transferase-like"/>
</dbReference>
<dbReference type="InterPro" id="IPR050313">
    <property type="entry name" value="Carb_Metab_HTH_regulators"/>
</dbReference>
<comment type="caution">
    <text evidence="6">The sequence shown here is derived from an EMBL/GenBank/DDBJ whole genome shotgun (WGS) entry which is preliminary data.</text>
</comment>
<dbReference type="Gene3D" id="1.10.10.10">
    <property type="entry name" value="Winged helix-like DNA-binding domain superfamily/Winged helix DNA-binding domain"/>
    <property type="match status" value="1"/>
</dbReference>
<name>A0AA37J0P6_9FIRM</name>
<dbReference type="SUPFAM" id="SSF46785">
    <property type="entry name" value="Winged helix' DNA-binding domain"/>
    <property type="match status" value="1"/>
</dbReference>
<evidence type="ECO:0000256" key="1">
    <source>
        <dbReference type="ARBA" id="ARBA00023015"/>
    </source>
</evidence>
<evidence type="ECO:0000256" key="2">
    <source>
        <dbReference type="ARBA" id="ARBA00023125"/>
    </source>
</evidence>
<dbReference type="SUPFAM" id="SSF100950">
    <property type="entry name" value="NagB/RpiA/CoA transferase-like"/>
    <property type="match status" value="1"/>
</dbReference>
<dbReference type="InterPro" id="IPR036390">
    <property type="entry name" value="WH_DNA-bd_sf"/>
</dbReference>
<evidence type="ECO:0000256" key="3">
    <source>
        <dbReference type="ARBA" id="ARBA00023163"/>
    </source>
</evidence>
<dbReference type="EMBL" id="BQKV01000104">
    <property type="protein sequence ID" value="GJN65665.1"/>
    <property type="molecule type" value="Genomic_DNA"/>
</dbReference>
<dbReference type="Proteomes" id="UP001055185">
    <property type="component" value="Unassembled WGS sequence"/>
</dbReference>
<dbReference type="PANTHER" id="PTHR30363:SF56">
    <property type="entry name" value="TRANSCRIPTIONAL REGULATOR, DEOR FAMILY"/>
    <property type="match status" value="1"/>
</dbReference>
<keyword evidence="7" id="KW-1185">Reference proteome</keyword>
<evidence type="ECO:0000313" key="6">
    <source>
        <dbReference type="EMBL" id="GJN65665.1"/>
    </source>
</evidence>
<dbReference type="PANTHER" id="PTHR30363">
    <property type="entry name" value="HTH-TYPE TRANSCRIPTIONAL REGULATOR SRLR-RELATED"/>
    <property type="match status" value="1"/>
</dbReference>
<reference evidence="6" key="1">
    <citation type="journal article" date="2022" name="Int. J. Syst. Evol. Microbiol.">
        <title>Genome-based, phenotypic and chemotaxonomic classification of Faecalibacterium strains: proposal of three novel species Faecalibacterium duncaniae sp. nov., Faecalibacterium hattorii sp. nov. and Faecalibacterium gallinarum sp. nov. .</title>
        <authorList>
            <person name="Sakamoto M."/>
            <person name="Sakurai N."/>
            <person name="Tanno H."/>
            <person name="Iino T."/>
            <person name="Ohkuma M."/>
            <person name="Endo A."/>
        </authorList>
    </citation>
    <scope>NUCLEOTIDE SEQUENCE</scope>
    <source>
        <strain evidence="6">JCM 17207</strain>
    </source>
</reference>
<dbReference type="Pfam" id="PF00455">
    <property type="entry name" value="DeoRC"/>
    <property type="match status" value="1"/>
</dbReference>
<protein>
    <submittedName>
        <fullName evidence="6">DeoR family transcriptional regulator</fullName>
    </submittedName>
</protein>
<dbReference type="PROSITE" id="PS51000">
    <property type="entry name" value="HTH_DEOR_2"/>
    <property type="match status" value="1"/>
</dbReference>
<feature type="domain" description="HTH deoR-type" evidence="5">
    <location>
        <begin position="3"/>
        <end position="58"/>
    </location>
</feature>
<dbReference type="SMART" id="SM01134">
    <property type="entry name" value="DeoRC"/>
    <property type="match status" value="1"/>
</dbReference>
<dbReference type="RefSeq" id="WP_238317876.1">
    <property type="nucleotide sequence ID" value="NZ_BQKV01000104.1"/>
</dbReference>
<dbReference type="InterPro" id="IPR014036">
    <property type="entry name" value="DeoR-like_C"/>
</dbReference>
<dbReference type="InterPro" id="IPR036388">
    <property type="entry name" value="WH-like_DNA-bd_sf"/>
</dbReference>
<dbReference type="GO" id="GO:0003700">
    <property type="term" value="F:DNA-binding transcription factor activity"/>
    <property type="evidence" value="ECO:0007669"/>
    <property type="project" value="InterPro"/>
</dbReference>
<dbReference type="InterPro" id="IPR001034">
    <property type="entry name" value="DeoR_HTH"/>
</dbReference>
<keyword evidence="2" id="KW-0238">DNA-binding</keyword>
<organism evidence="6 7">
    <name type="scientific">Faecalibacterium gallinarum</name>
    <dbReference type="NCBI Taxonomy" id="2903556"/>
    <lineage>
        <taxon>Bacteria</taxon>
        <taxon>Bacillati</taxon>
        <taxon>Bacillota</taxon>
        <taxon>Clostridia</taxon>
        <taxon>Eubacteriales</taxon>
        <taxon>Oscillospiraceae</taxon>
        <taxon>Faecalibacterium</taxon>
    </lineage>
</organism>
<accession>A0AA37J0P6</accession>
<proteinExistence type="predicted"/>